<dbReference type="Pfam" id="PF13396">
    <property type="entry name" value="PLDc_N"/>
    <property type="match status" value="1"/>
</dbReference>
<feature type="region of interest" description="Disordered" evidence="6">
    <location>
        <begin position="316"/>
        <end position="356"/>
    </location>
</feature>
<evidence type="ECO:0000256" key="4">
    <source>
        <dbReference type="ARBA" id="ARBA00022989"/>
    </source>
</evidence>
<dbReference type="PANTHER" id="PTHR21248:SF22">
    <property type="entry name" value="PHOSPHOLIPASE D"/>
    <property type="match status" value="1"/>
</dbReference>
<feature type="transmembrane region" description="Helical" evidence="7">
    <location>
        <begin position="32"/>
        <end position="55"/>
    </location>
</feature>
<dbReference type="GO" id="GO:0016787">
    <property type="term" value="F:hydrolase activity"/>
    <property type="evidence" value="ECO:0007669"/>
    <property type="project" value="UniProtKB-KW"/>
</dbReference>
<evidence type="ECO:0000256" key="6">
    <source>
        <dbReference type="SAM" id="MobiDB-lite"/>
    </source>
</evidence>
<keyword evidence="10" id="KW-1185">Reference proteome</keyword>
<evidence type="ECO:0000256" key="2">
    <source>
        <dbReference type="ARBA" id="ARBA00022475"/>
    </source>
</evidence>
<comment type="subcellular location">
    <subcellularLocation>
        <location evidence="1">Cell membrane</location>
        <topology evidence="1">Multi-pass membrane protein</topology>
    </subcellularLocation>
</comment>
<evidence type="ECO:0000313" key="10">
    <source>
        <dbReference type="Proteomes" id="UP000011021"/>
    </source>
</evidence>
<evidence type="ECO:0000256" key="7">
    <source>
        <dbReference type="SAM" id="Phobius"/>
    </source>
</evidence>
<organism evidence="9 10">
    <name type="scientific">Lautropia mirabilis ATCC 51599</name>
    <dbReference type="NCBI Taxonomy" id="887898"/>
    <lineage>
        <taxon>Bacteria</taxon>
        <taxon>Pseudomonadati</taxon>
        <taxon>Pseudomonadota</taxon>
        <taxon>Betaproteobacteria</taxon>
        <taxon>Burkholderiales</taxon>
        <taxon>Burkholderiaceae</taxon>
        <taxon>Lautropia</taxon>
    </lineage>
</organism>
<evidence type="ECO:0000256" key="5">
    <source>
        <dbReference type="ARBA" id="ARBA00023136"/>
    </source>
</evidence>
<keyword evidence="3 7" id="KW-0812">Transmembrane</keyword>
<sequence length="573" mass="63212">MLFSTHAIVVLLSLLVYVSVTRIGHQRRAPSAALAWVLLLVAFPYVGLPVFLMFGTRKLLRPGQRAPRRFDPARNPLCGIPQTERAPIDIWAGELLASMGMPPPAVGGKVSFQAQGEEALQAVIDLIDQTRQQLRVATFLLGQDDQAERIVEALCRASARGVEVRLLLDAMGCLRVTAHQYEQLLAAGVWVRRYMPLLHNPVHGRANLRNHRKLLVADEQTVWAGGRNLAGEYFMGVGDEPAWLDLSFSIEGPLVAQAIEMFERDWRVGKRLPARYRRRAVRYRGTALARVVEPMAQVADMPEQLIAQVLARTSSNASPSALSEPSKASDHSEGMQGAESARGAMSPDQAALDGEEAGVLRSEGELADARPAGDMSASVTPADGVPVDGTLLDARPLVTQLLPSGPDLFDDTLYSLLLTAAFHAERRLLAVTPYFVPDEALMTALMMAARRGVQISLLIPAHSNHRLADVARMRALRQLAQVGAHIHLYPRMLHAKVVVIDEAMALAGSLNLDSRSFFLNYEMMVAFYRKTEVRWLSDWLEGHIAEARPYRGRPASWWKDILEGMVRAVAYQL</sequence>
<keyword evidence="5 7" id="KW-0472">Membrane</keyword>
<feature type="domain" description="PLD phosphodiesterase" evidence="8">
    <location>
        <begin position="206"/>
        <end position="233"/>
    </location>
</feature>
<dbReference type="PANTHER" id="PTHR21248">
    <property type="entry name" value="CARDIOLIPIN SYNTHASE"/>
    <property type="match status" value="1"/>
</dbReference>
<dbReference type="SMART" id="SM00155">
    <property type="entry name" value="PLDc"/>
    <property type="match status" value="2"/>
</dbReference>
<dbReference type="GO" id="GO:0032049">
    <property type="term" value="P:cardiolipin biosynthetic process"/>
    <property type="evidence" value="ECO:0007669"/>
    <property type="project" value="UniProtKB-ARBA"/>
</dbReference>
<dbReference type="STRING" id="887898.HMPREF0551_1125"/>
<evidence type="ECO:0000256" key="3">
    <source>
        <dbReference type="ARBA" id="ARBA00022692"/>
    </source>
</evidence>
<dbReference type="RefSeq" id="WP_005673358.1">
    <property type="nucleotide sequence ID" value="NZ_CP146288.1"/>
</dbReference>
<evidence type="ECO:0000259" key="8">
    <source>
        <dbReference type="PROSITE" id="PS50035"/>
    </source>
</evidence>
<name>E7RWR3_9BURK</name>
<dbReference type="Pfam" id="PF13091">
    <property type="entry name" value="PLDc_2"/>
    <property type="match status" value="2"/>
</dbReference>
<gene>
    <name evidence="9" type="ORF">HMPREF0551_1125</name>
</gene>
<dbReference type="EC" id="3.1.-.-" evidence="9"/>
<comment type="caution">
    <text evidence="9">The sequence shown here is derived from an EMBL/GenBank/DDBJ whole genome shotgun (WGS) entry which is preliminary data.</text>
</comment>
<dbReference type="InterPro" id="IPR027379">
    <property type="entry name" value="CLS_N"/>
</dbReference>
<dbReference type="HOGENOM" id="CLU_038053_1_0_4"/>
<protein>
    <submittedName>
        <fullName evidence="9">Phospholipase D domain protein</fullName>
        <ecNumber evidence="9">3.1.-.-</ecNumber>
    </submittedName>
</protein>
<reference evidence="9 10" key="1">
    <citation type="submission" date="2010-12" db="EMBL/GenBank/DDBJ databases">
        <authorList>
            <person name="Muzny D."/>
            <person name="Qin X."/>
            <person name="Deng J."/>
            <person name="Jiang H."/>
            <person name="Liu Y."/>
            <person name="Qu J."/>
            <person name="Song X.-Z."/>
            <person name="Zhang L."/>
            <person name="Thornton R."/>
            <person name="Coyle M."/>
            <person name="Francisco L."/>
            <person name="Jackson L."/>
            <person name="Javaid M."/>
            <person name="Korchina V."/>
            <person name="Kovar C."/>
            <person name="Mata R."/>
            <person name="Mathew T."/>
            <person name="Ngo R."/>
            <person name="Nguyen L."/>
            <person name="Nguyen N."/>
            <person name="Okwuonu G."/>
            <person name="Ongeri F."/>
            <person name="Pham C."/>
            <person name="Simmons D."/>
            <person name="Wilczek-Boney K."/>
            <person name="Hale W."/>
            <person name="Jakkamsetti A."/>
            <person name="Pham P."/>
            <person name="Ruth R."/>
            <person name="San Lucas F."/>
            <person name="Warren J."/>
            <person name="Zhang J."/>
            <person name="Zhao Z."/>
            <person name="Zhou C."/>
            <person name="Zhu D."/>
            <person name="Lee S."/>
            <person name="Bess C."/>
            <person name="Blankenburg K."/>
            <person name="Forbes L."/>
            <person name="Fu Q."/>
            <person name="Gubbala S."/>
            <person name="Hirani K."/>
            <person name="Jayaseelan J.C."/>
            <person name="Lara F."/>
            <person name="Munidasa M."/>
            <person name="Palculict T."/>
            <person name="Patil S."/>
            <person name="Pu L.-L."/>
            <person name="Saada N."/>
            <person name="Tang L."/>
            <person name="Weissenberger G."/>
            <person name="Zhu Y."/>
            <person name="Hemphill L."/>
            <person name="Shang Y."/>
            <person name="Youmans B."/>
            <person name="Ayvaz T."/>
            <person name="Ross M."/>
            <person name="Santibanez J."/>
            <person name="Aqrawi P."/>
            <person name="Gross S."/>
            <person name="Joshi V."/>
            <person name="Fowler G."/>
            <person name="Nazareth L."/>
            <person name="Reid J."/>
            <person name="Worley K."/>
            <person name="Petrosino J."/>
            <person name="Highlander S."/>
            <person name="Gibbs R."/>
        </authorList>
    </citation>
    <scope>NUCLEOTIDE SEQUENCE [LARGE SCALE GENOMIC DNA]</scope>
    <source>
        <strain evidence="9 10">ATCC 51599</strain>
    </source>
</reference>
<dbReference type="GO" id="GO:0030572">
    <property type="term" value="F:phosphatidyltransferase activity"/>
    <property type="evidence" value="ECO:0007669"/>
    <property type="project" value="UniProtKB-ARBA"/>
</dbReference>
<dbReference type="AlphaFoldDB" id="E7RWR3"/>
<keyword evidence="4 7" id="KW-1133">Transmembrane helix</keyword>
<dbReference type="EMBL" id="AEQP01000004">
    <property type="protein sequence ID" value="EFV95167.1"/>
    <property type="molecule type" value="Genomic_DNA"/>
</dbReference>
<keyword evidence="2" id="KW-1003">Cell membrane</keyword>
<evidence type="ECO:0000313" key="9">
    <source>
        <dbReference type="EMBL" id="EFV95167.1"/>
    </source>
</evidence>
<feature type="domain" description="PLD phosphodiesterase" evidence="8">
    <location>
        <begin position="489"/>
        <end position="516"/>
    </location>
</feature>
<proteinExistence type="predicted"/>
<evidence type="ECO:0000256" key="1">
    <source>
        <dbReference type="ARBA" id="ARBA00004651"/>
    </source>
</evidence>
<dbReference type="Proteomes" id="UP000011021">
    <property type="component" value="Unassembled WGS sequence"/>
</dbReference>
<dbReference type="PROSITE" id="PS50035">
    <property type="entry name" value="PLD"/>
    <property type="match status" value="2"/>
</dbReference>
<dbReference type="Gene3D" id="3.30.870.10">
    <property type="entry name" value="Endonuclease Chain A"/>
    <property type="match status" value="2"/>
</dbReference>
<dbReference type="InterPro" id="IPR025202">
    <property type="entry name" value="PLD-like_dom"/>
</dbReference>
<accession>E7RWR3</accession>
<dbReference type="eggNOG" id="COG1502">
    <property type="taxonomic scope" value="Bacteria"/>
</dbReference>
<dbReference type="GO" id="GO:0005886">
    <property type="term" value="C:plasma membrane"/>
    <property type="evidence" value="ECO:0007669"/>
    <property type="project" value="UniProtKB-SubCell"/>
</dbReference>
<dbReference type="SUPFAM" id="SSF56024">
    <property type="entry name" value="Phospholipase D/nuclease"/>
    <property type="match status" value="2"/>
</dbReference>
<dbReference type="InterPro" id="IPR001736">
    <property type="entry name" value="PLipase_D/transphosphatidylase"/>
</dbReference>
<keyword evidence="9" id="KW-0378">Hydrolase</keyword>